<name>A0A135V600_9PEZI</name>
<gene>
    <name evidence="1" type="ORF">CSAL01_04853</name>
</gene>
<evidence type="ECO:0000313" key="1">
    <source>
        <dbReference type="EMBL" id="KXH68123.1"/>
    </source>
</evidence>
<organism evidence="1 2">
    <name type="scientific">Colletotrichum salicis</name>
    <dbReference type="NCBI Taxonomy" id="1209931"/>
    <lineage>
        <taxon>Eukaryota</taxon>
        <taxon>Fungi</taxon>
        <taxon>Dikarya</taxon>
        <taxon>Ascomycota</taxon>
        <taxon>Pezizomycotina</taxon>
        <taxon>Sordariomycetes</taxon>
        <taxon>Hypocreomycetidae</taxon>
        <taxon>Glomerellales</taxon>
        <taxon>Glomerellaceae</taxon>
        <taxon>Colletotrichum</taxon>
        <taxon>Colletotrichum acutatum species complex</taxon>
    </lineage>
</organism>
<dbReference type="EMBL" id="JFFI01000380">
    <property type="protein sequence ID" value="KXH68123.1"/>
    <property type="molecule type" value="Genomic_DNA"/>
</dbReference>
<accession>A0A135V600</accession>
<dbReference type="Proteomes" id="UP000070121">
    <property type="component" value="Unassembled WGS sequence"/>
</dbReference>
<proteinExistence type="predicted"/>
<protein>
    <submittedName>
        <fullName evidence="1">Uncharacterized protein</fullName>
    </submittedName>
</protein>
<dbReference type="OrthoDB" id="4810802at2759"/>
<keyword evidence="2" id="KW-1185">Reference proteome</keyword>
<reference evidence="1 2" key="1">
    <citation type="submission" date="2014-02" db="EMBL/GenBank/DDBJ databases">
        <title>The genome sequence of Colletotrichum salicis CBS 607.94.</title>
        <authorList>
            <person name="Baroncelli R."/>
            <person name="Thon M.R."/>
        </authorList>
    </citation>
    <scope>NUCLEOTIDE SEQUENCE [LARGE SCALE GENOMIC DNA]</scope>
    <source>
        <strain evidence="1 2">CBS 607.94</strain>
    </source>
</reference>
<sequence>MFHPIVQARLPSSVQPEVRQSLKATKAMVLLTSTVKEFFPVGSKFSDEDALPGDEAQNLAEALAFVTRLFRSAKTCRSSYLQTDENHEIKNQEFYKAVSDDIRAKGIVGGGLAQASHTINVSPKTCQALHELFVNGRKAYLRDLVESDKMTEGVYTNNMKEVIKAVDYWMRFLDQHEEERQDGVAEDNEMFNVFNGVAL</sequence>
<comment type="caution">
    <text evidence="1">The sequence shown here is derived from an EMBL/GenBank/DDBJ whole genome shotgun (WGS) entry which is preliminary data.</text>
</comment>
<dbReference type="AlphaFoldDB" id="A0A135V600"/>
<evidence type="ECO:0000313" key="2">
    <source>
        <dbReference type="Proteomes" id="UP000070121"/>
    </source>
</evidence>